<dbReference type="CDD" id="cd06223">
    <property type="entry name" value="PRTases_typeI"/>
    <property type="match status" value="1"/>
</dbReference>
<comment type="catalytic activity">
    <reaction evidence="2">
        <text>IMP + diphosphate = hypoxanthine + 5-phospho-alpha-D-ribose 1-diphosphate</text>
        <dbReference type="Rhea" id="RHEA:17973"/>
        <dbReference type="ChEBI" id="CHEBI:17368"/>
        <dbReference type="ChEBI" id="CHEBI:33019"/>
        <dbReference type="ChEBI" id="CHEBI:58017"/>
        <dbReference type="ChEBI" id="CHEBI:58053"/>
        <dbReference type="EC" id="2.4.2.8"/>
    </reaction>
    <physiologicalReaction direction="right-to-left" evidence="2">
        <dbReference type="Rhea" id="RHEA:17975"/>
    </physiologicalReaction>
</comment>
<dbReference type="KEGG" id="marq:MARGE09_P3669"/>
<name>A0AAN2BLW4_9GAMM</name>
<dbReference type="GO" id="GO:0032264">
    <property type="term" value="P:IMP salvage"/>
    <property type="evidence" value="ECO:0007669"/>
    <property type="project" value="TreeGrafter"/>
</dbReference>
<dbReference type="InterPro" id="IPR000836">
    <property type="entry name" value="PRTase_dom"/>
</dbReference>
<evidence type="ECO:0000313" key="4">
    <source>
        <dbReference type="EMBL" id="BCD99467.1"/>
    </source>
</evidence>
<dbReference type="EMBL" id="AP023086">
    <property type="protein sequence ID" value="BCD99467.1"/>
    <property type="molecule type" value="Genomic_DNA"/>
</dbReference>
<dbReference type="GO" id="GO:0005829">
    <property type="term" value="C:cytosol"/>
    <property type="evidence" value="ECO:0007669"/>
    <property type="project" value="TreeGrafter"/>
</dbReference>
<evidence type="ECO:0000259" key="3">
    <source>
        <dbReference type="Pfam" id="PF00156"/>
    </source>
</evidence>
<accession>A0AAN2BLW4</accession>
<dbReference type="PANTHER" id="PTHR43340:SF1">
    <property type="entry name" value="HYPOXANTHINE PHOSPHORIBOSYLTRANSFERASE"/>
    <property type="match status" value="1"/>
</dbReference>
<dbReference type="GO" id="GO:0046100">
    <property type="term" value="P:hypoxanthine metabolic process"/>
    <property type="evidence" value="ECO:0007669"/>
    <property type="project" value="TreeGrafter"/>
</dbReference>
<dbReference type="Gene3D" id="3.40.50.2020">
    <property type="match status" value="1"/>
</dbReference>
<dbReference type="Proteomes" id="UP001320119">
    <property type="component" value="Chromosome"/>
</dbReference>
<dbReference type="GO" id="GO:0000287">
    <property type="term" value="F:magnesium ion binding"/>
    <property type="evidence" value="ECO:0007669"/>
    <property type="project" value="TreeGrafter"/>
</dbReference>
<dbReference type="GO" id="GO:0004422">
    <property type="term" value="F:hypoxanthine phosphoribosyltransferase activity"/>
    <property type="evidence" value="ECO:0007669"/>
    <property type="project" value="TreeGrafter"/>
</dbReference>
<dbReference type="EC" id="2.4.2.8" evidence="4"/>
<reference evidence="4 5" key="1">
    <citation type="journal article" date="2022" name="IScience">
        <title>An ultrasensitive nanofiber-based assay for enzymatic hydrolysis and deep-sea microbial degradation of cellulose.</title>
        <authorList>
            <person name="Tsudome M."/>
            <person name="Tachioka M."/>
            <person name="Miyazaki M."/>
            <person name="Uchimura K."/>
            <person name="Tsuda M."/>
            <person name="Takaki Y."/>
            <person name="Deguchi S."/>
        </authorList>
    </citation>
    <scope>NUCLEOTIDE SEQUENCE [LARGE SCALE GENOMIC DNA]</scope>
    <source>
        <strain evidence="4 5">GE09</strain>
    </source>
</reference>
<proteinExistence type="predicted"/>
<evidence type="ECO:0000313" key="5">
    <source>
        <dbReference type="Proteomes" id="UP001320119"/>
    </source>
</evidence>
<gene>
    <name evidence="4" type="ORF">MARGE09_P3669</name>
</gene>
<feature type="domain" description="Phosphoribosyltransferase" evidence="3">
    <location>
        <begin position="11"/>
        <end position="149"/>
    </location>
</feature>
<dbReference type="InterPro" id="IPR029057">
    <property type="entry name" value="PRTase-like"/>
</dbReference>
<evidence type="ECO:0000256" key="2">
    <source>
        <dbReference type="ARBA" id="ARBA00049402"/>
    </source>
</evidence>
<keyword evidence="4" id="KW-0328">Glycosyltransferase</keyword>
<evidence type="ECO:0000256" key="1">
    <source>
        <dbReference type="ARBA" id="ARBA00048811"/>
    </source>
</evidence>
<protein>
    <submittedName>
        <fullName evidence="4">Hypoxanthine phosphoribosyltransferase</fullName>
        <ecNumber evidence="4">2.4.2.8</ecNumber>
    </submittedName>
</protein>
<keyword evidence="5" id="KW-1185">Reference proteome</keyword>
<dbReference type="Pfam" id="PF00156">
    <property type="entry name" value="Pribosyltran"/>
    <property type="match status" value="1"/>
</dbReference>
<dbReference type="GO" id="GO:0006178">
    <property type="term" value="P:guanine salvage"/>
    <property type="evidence" value="ECO:0007669"/>
    <property type="project" value="TreeGrafter"/>
</dbReference>
<dbReference type="NCBIfam" id="NF006605">
    <property type="entry name" value="PRK09162.1"/>
    <property type="match status" value="1"/>
</dbReference>
<organism evidence="4 5">
    <name type="scientific">Marinagarivorans cellulosilyticus</name>
    <dbReference type="NCBI Taxonomy" id="2721545"/>
    <lineage>
        <taxon>Bacteria</taxon>
        <taxon>Pseudomonadati</taxon>
        <taxon>Pseudomonadota</taxon>
        <taxon>Gammaproteobacteria</taxon>
        <taxon>Cellvibrionales</taxon>
        <taxon>Cellvibrionaceae</taxon>
        <taxon>Marinagarivorans</taxon>
    </lineage>
</organism>
<dbReference type="InterPro" id="IPR050408">
    <property type="entry name" value="HGPRT"/>
</dbReference>
<dbReference type="RefSeq" id="WP_236984733.1">
    <property type="nucleotide sequence ID" value="NZ_AP023086.1"/>
</dbReference>
<keyword evidence="4" id="KW-0808">Transferase</keyword>
<dbReference type="AlphaFoldDB" id="A0AAN2BLW4"/>
<dbReference type="SUPFAM" id="SSF53271">
    <property type="entry name" value="PRTase-like"/>
    <property type="match status" value="1"/>
</dbReference>
<dbReference type="GO" id="GO:0032263">
    <property type="term" value="P:GMP salvage"/>
    <property type="evidence" value="ECO:0007669"/>
    <property type="project" value="TreeGrafter"/>
</dbReference>
<dbReference type="PANTHER" id="PTHR43340">
    <property type="entry name" value="HYPOXANTHINE-GUANINE PHOSPHORIBOSYLTRANSFERASE"/>
    <property type="match status" value="1"/>
</dbReference>
<comment type="catalytic activity">
    <reaction evidence="1">
        <text>GMP + diphosphate = guanine + 5-phospho-alpha-D-ribose 1-diphosphate</text>
        <dbReference type="Rhea" id="RHEA:25424"/>
        <dbReference type="ChEBI" id="CHEBI:16235"/>
        <dbReference type="ChEBI" id="CHEBI:33019"/>
        <dbReference type="ChEBI" id="CHEBI:58017"/>
        <dbReference type="ChEBI" id="CHEBI:58115"/>
        <dbReference type="EC" id="2.4.2.8"/>
    </reaction>
    <physiologicalReaction direction="right-to-left" evidence="1">
        <dbReference type="Rhea" id="RHEA:25426"/>
    </physiologicalReaction>
</comment>
<sequence length="178" mass="20055">MGHNIAWPESKQLYTEQQVSDAVAIQAEEINRTLAKTPLVALCVLHGGMVYSGLLLPKLTMPVSLDAIRVTRYRNTTQGGDELHWITRPELSLKNKTVLLMDDIFDEGKTLEYLAAWAMEQGAERVYSAVMVDKQHNRKPQKYKVDSAAMAVPDEYVFGMGMDYKGAWRNASGIWHIV</sequence>